<gene>
    <name evidence="1" type="ORF">H8706_06475</name>
</gene>
<dbReference type="Pfam" id="PF00702">
    <property type="entry name" value="Hydrolase"/>
    <property type="match status" value="1"/>
</dbReference>
<dbReference type="InterPro" id="IPR023198">
    <property type="entry name" value="PGP-like_dom2"/>
</dbReference>
<dbReference type="InterPro" id="IPR050155">
    <property type="entry name" value="HAD-like_hydrolase_sf"/>
</dbReference>
<accession>A0A926FD34</accession>
<dbReference type="NCBIfam" id="TIGR01549">
    <property type="entry name" value="HAD-SF-IA-v1"/>
    <property type="match status" value="1"/>
</dbReference>
<dbReference type="InterPro" id="IPR006439">
    <property type="entry name" value="HAD-SF_hydro_IA"/>
</dbReference>
<dbReference type="SFLD" id="SFLDS00003">
    <property type="entry name" value="Haloacid_Dehalogenase"/>
    <property type="match status" value="1"/>
</dbReference>
<dbReference type="SFLD" id="SFLDG01129">
    <property type="entry name" value="C1.5:_HAD__Beta-PGM__Phosphata"/>
    <property type="match status" value="1"/>
</dbReference>
<name>A0A926FD34_9FIRM</name>
<dbReference type="EMBL" id="JACRTE010000006">
    <property type="protein sequence ID" value="MBC8596512.1"/>
    <property type="molecule type" value="Genomic_DNA"/>
</dbReference>
<dbReference type="GO" id="GO:0008967">
    <property type="term" value="F:phosphoglycolate phosphatase activity"/>
    <property type="evidence" value="ECO:0007669"/>
    <property type="project" value="TreeGrafter"/>
</dbReference>
<reference evidence="1" key="1">
    <citation type="submission" date="2020-08" db="EMBL/GenBank/DDBJ databases">
        <title>Genome public.</title>
        <authorList>
            <person name="Liu C."/>
            <person name="Sun Q."/>
        </authorList>
    </citation>
    <scope>NUCLEOTIDE SEQUENCE</scope>
    <source>
        <strain evidence="1">NSJ-50</strain>
    </source>
</reference>
<dbReference type="InterPro" id="IPR023214">
    <property type="entry name" value="HAD_sf"/>
</dbReference>
<comment type="caution">
    <text evidence="1">The sequence shown here is derived from an EMBL/GenBank/DDBJ whole genome shotgun (WGS) entry which is preliminary data.</text>
</comment>
<organism evidence="1 2">
    <name type="scientific">Qingrenia yutianensis</name>
    <dbReference type="NCBI Taxonomy" id="2763676"/>
    <lineage>
        <taxon>Bacteria</taxon>
        <taxon>Bacillati</taxon>
        <taxon>Bacillota</taxon>
        <taxon>Clostridia</taxon>
        <taxon>Eubacteriales</taxon>
        <taxon>Oscillospiraceae</taxon>
        <taxon>Qingrenia</taxon>
    </lineage>
</organism>
<evidence type="ECO:0000313" key="2">
    <source>
        <dbReference type="Proteomes" id="UP000647416"/>
    </source>
</evidence>
<dbReference type="Proteomes" id="UP000647416">
    <property type="component" value="Unassembled WGS sequence"/>
</dbReference>
<dbReference type="SUPFAM" id="SSF56784">
    <property type="entry name" value="HAD-like"/>
    <property type="match status" value="1"/>
</dbReference>
<keyword evidence="2" id="KW-1185">Reference proteome</keyword>
<dbReference type="CDD" id="cd01427">
    <property type="entry name" value="HAD_like"/>
    <property type="match status" value="1"/>
</dbReference>
<dbReference type="Gene3D" id="3.40.50.1000">
    <property type="entry name" value="HAD superfamily/HAD-like"/>
    <property type="match status" value="1"/>
</dbReference>
<dbReference type="GO" id="GO:0006281">
    <property type="term" value="P:DNA repair"/>
    <property type="evidence" value="ECO:0007669"/>
    <property type="project" value="TreeGrafter"/>
</dbReference>
<dbReference type="RefSeq" id="WP_262431980.1">
    <property type="nucleotide sequence ID" value="NZ_JACRTE010000006.1"/>
</dbReference>
<keyword evidence="1" id="KW-0378">Hydrolase</keyword>
<dbReference type="Gene3D" id="1.10.150.240">
    <property type="entry name" value="Putative phosphatase, domain 2"/>
    <property type="match status" value="1"/>
</dbReference>
<dbReference type="InterPro" id="IPR036412">
    <property type="entry name" value="HAD-like_sf"/>
</dbReference>
<protein>
    <submittedName>
        <fullName evidence="1">HAD family hydrolase</fullName>
    </submittedName>
</protein>
<dbReference type="PANTHER" id="PTHR43434:SF1">
    <property type="entry name" value="PHOSPHOGLYCOLATE PHOSPHATASE"/>
    <property type="match status" value="1"/>
</dbReference>
<dbReference type="PANTHER" id="PTHR43434">
    <property type="entry name" value="PHOSPHOGLYCOLATE PHOSPHATASE"/>
    <property type="match status" value="1"/>
</dbReference>
<dbReference type="AlphaFoldDB" id="A0A926FD34"/>
<proteinExistence type="predicted"/>
<dbReference type="GO" id="GO:0005829">
    <property type="term" value="C:cytosol"/>
    <property type="evidence" value="ECO:0007669"/>
    <property type="project" value="TreeGrafter"/>
</dbReference>
<sequence length="249" mass="27344">MKSLKILEKNMKICGIIFDKDGTLLDFNKFWVSVTDKAIDEILQKCGADISLKPKILSALGVINSDVDITGQLCSGTYESMGRCIYETLIENGVKISENTDLKAVTVEAYHHNSHAGTVAPACDGLAEILKNLKMRGIRLAVITTDDPYFTERCLKKLSVHEFFDEIYTDDGVFPTKPNPFCIDKFCGDFNLGRKEVVMVGDTLTDTSFAKNGGIFCVGVAKAARNKSVLSGNADIVLDDVSHIFEILD</sequence>
<evidence type="ECO:0000313" key="1">
    <source>
        <dbReference type="EMBL" id="MBC8596512.1"/>
    </source>
</evidence>